<dbReference type="AlphaFoldDB" id="A0A0E9WD02"/>
<name>A0A0E9WD02_ANGAN</name>
<reference evidence="1" key="2">
    <citation type="journal article" date="2015" name="Fish Shellfish Immunol.">
        <title>Early steps in the European eel (Anguilla anguilla)-Vibrio vulnificus interaction in the gills: Role of the RtxA13 toxin.</title>
        <authorList>
            <person name="Callol A."/>
            <person name="Pajuelo D."/>
            <person name="Ebbesson L."/>
            <person name="Teles M."/>
            <person name="MacKenzie S."/>
            <person name="Amaro C."/>
        </authorList>
    </citation>
    <scope>NUCLEOTIDE SEQUENCE</scope>
</reference>
<dbReference type="EMBL" id="GBXM01021132">
    <property type="protein sequence ID" value="JAH87445.1"/>
    <property type="molecule type" value="Transcribed_RNA"/>
</dbReference>
<organism evidence="1">
    <name type="scientific">Anguilla anguilla</name>
    <name type="common">European freshwater eel</name>
    <name type="synonym">Muraena anguilla</name>
    <dbReference type="NCBI Taxonomy" id="7936"/>
    <lineage>
        <taxon>Eukaryota</taxon>
        <taxon>Metazoa</taxon>
        <taxon>Chordata</taxon>
        <taxon>Craniata</taxon>
        <taxon>Vertebrata</taxon>
        <taxon>Euteleostomi</taxon>
        <taxon>Actinopterygii</taxon>
        <taxon>Neopterygii</taxon>
        <taxon>Teleostei</taxon>
        <taxon>Anguilliformes</taxon>
        <taxon>Anguillidae</taxon>
        <taxon>Anguilla</taxon>
    </lineage>
</organism>
<protein>
    <submittedName>
        <fullName evidence="1">Uncharacterized protein</fullName>
    </submittedName>
</protein>
<proteinExistence type="predicted"/>
<sequence>MRMVFLINLPDYHAVIVSSHTLVPIEGARSNLIFS</sequence>
<reference evidence="1" key="1">
    <citation type="submission" date="2014-11" db="EMBL/GenBank/DDBJ databases">
        <authorList>
            <person name="Amaro Gonzalez C."/>
        </authorList>
    </citation>
    <scope>NUCLEOTIDE SEQUENCE</scope>
</reference>
<accession>A0A0E9WD02</accession>
<evidence type="ECO:0000313" key="1">
    <source>
        <dbReference type="EMBL" id="JAH87445.1"/>
    </source>
</evidence>